<evidence type="ECO:0000259" key="1">
    <source>
        <dbReference type="Pfam" id="PF23343"/>
    </source>
</evidence>
<dbReference type="Proteomes" id="UP000505377">
    <property type="component" value="Chromosome"/>
</dbReference>
<name>A0A6M6JFN1_9PSEU</name>
<proteinExistence type="predicted"/>
<feature type="domain" description="Replication-associated protein ORF2/G2P" evidence="1">
    <location>
        <begin position="148"/>
        <end position="224"/>
    </location>
</feature>
<dbReference type="Pfam" id="PF23343">
    <property type="entry name" value="REP_ORF2-G2P"/>
    <property type="match status" value="1"/>
</dbReference>
<evidence type="ECO:0000313" key="2">
    <source>
        <dbReference type="EMBL" id="QJY45582.1"/>
    </source>
</evidence>
<dbReference type="EMBL" id="CP053564">
    <property type="protein sequence ID" value="QJY45582.1"/>
    <property type="molecule type" value="Genomic_DNA"/>
</dbReference>
<dbReference type="InterPro" id="IPR056906">
    <property type="entry name" value="ORF2/G2P_dom"/>
</dbReference>
<organism evidence="2 3">
    <name type="scientific">Pseudonocardia broussonetiae</name>
    <dbReference type="NCBI Taxonomy" id="2736640"/>
    <lineage>
        <taxon>Bacteria</taxon>
        <taxon>Bacillati</taxon>
        <taxon>Actinomycetota</taxon>
        <taxon>Actinomycetes</taxon>
        <taxon>Pseudonocardiales</taxon>
        <taxon>Pseudonocardiaceae</taxon>
        <taxon>Pseudonocardia</taxon>
    </lineage>
</organism>
<evidence type="ECO:0000313" key="3">
    <source>
        <dbReference type="Proteomes" id="UP000505377"/>
    </source>
</evidence>
<dbReference type="RefSeq" id="WP_172155812.1">
    <property type="nucleotide sequence ID" value="NZ_CP053564.1"/>
</dbReference>
<protein>
    <recommendedName>
        <fullName evidence="1">Replication-associated protein ORF2/G2P domain-containing protein</fullName>
    </recommendedName>
</protein>
<keyword evidence="3" id="KW-1185">Reference proteome</keyword>
<gene>
    <name evidence="2" type="ORF">HOP40_07025</name>
</gene>
<reference evidence="2 3" key="1">
    <citation type="submission" date="2020-05" db="EMBL/GenBank/DDBJ databases">
        <authorList>
            <person name="Mo P."/>
        </authorList>
    </citation>
    <scope>NUCLEOTIDE SEQUENCE [LARGE SCALE GENOMIC DNA]</scope>
    <source>
        <strain evidence="2 3">Gen01</strain>
    </source>
</reference>
<sequence length="458" mass="51555">MAAAADLLPSITEGSGRDAVLGEGPRWEIVVSPGVIRVRTHDYARTERTHERQVRHHQADVDMRASYLTEGRDVPEPVPTRGTIYAWSAKSRARLVARLSDLDYTRLYGRYRTCTDCGTEHSDQLDHCPACRSPRAAVVDRTGRLPAMLTLTYPGDWLTVAPDAETVKRHFWALCKRYERTWGEPLIGPWKLEFQRRGAPHFHISTTPPMGFTSVYDPDAGRIRSVDFRAWLSLTWAEIVAHPDAEQRRRHRLAGTGVDYAEGLKLTDPRRMAVYFAKYGTAGGKEYQHLVPREWCSAVLVCDDCGAEFDADSDECPDCGSFDAELIDHTSGPGRFWGYRGLRPVLAVRQVTPAVGIQAGRVLRRWYRSKRLTKQITVERVERSTGRVYNRRTRVRKRLFKHGRGFACVNDGPAFASQLSRYLDSPTGAGPVNRQSVCVPANPRTCHPTSLSLPARPS</sequence>
<dbReference type="AlphaFoldDB" id="A0A6M6JFN1"/>
<dbReference type="KEGG" id="pbro:HOP40_07025"/>
<accession>A0A6M6JFN1</accession>